<sequence>MIGMDTVHYYCGNLKNKIAKTCNTLCSSTLHTPPTLYRQVLLLRIKLPYKLADLLPEPEPRICMSTDSAQIIRVVEPYIPLRAIQNVNEAMASKQVSSAGTWPKQLAAKLISIYGFPVAVPCSSGFTSLVLALRSAYIGPGSDVLMPSLTFVAVSNAVLNVGANPVFVDSAGEFDYNPSWLQLEQASTSNTRAVIVTHTYGCPARDIELFVAGCKMHGWTLIEDISECVGITTLTSAGDERLLGTFGDYTCASLNANKIVHAGDGGFVLARNPCVGARLQSLANHGYTKSLQFVHFEAAINGKINGLGAALACGVLDNLHEIIAHRRLICTRYRTRMAQLFDKRLLVEMPRCGPRDTPWLFCLHCRSSAERTALRVHLATKGVETRNFFFPLHLEPMFDGAYVDFDMTTAQLLGSVGFSLPTHPGLDIDQIDQIAIEVCNFFNETINHDDDQRIMLKRQKDDGVVGPTVQSRITELC</sequence>
<accession>A0A183CL41</accession>
<dbReference type="InterPro" id="IPR015421">
    <property type="entry name" value="PyrdxlP-dep_Trfase_major"/>
</dbReference>
<dbReference type="Gene3D" id="3.90.1150.10">
    <property type="entry name" value="Aspartate Aminotransferase, domain 1"/>
    <property type="match status" value="1"/>
</dbReference>
<dbReference type="GO" id="GO:0000271">
    <property type="term" value="P:polysaccharide biosynthetic process"/>
    <property type="evidence" value="ECO:0007669"/>
    <property type="project" value="TreeGrafter"/>
</dbReference>
<reference evidence="2" key="3">
    <citation type="submission" date="2016-06" db="UniProtKB">
        <authorList>
            <consortium name="WormBaseParasite"/>
        </authorList>
    </citation>
    <scope>IDENTIFICATION</scope>
</reference>
<dbReference type="AlphaFoldDB" id="A0A183CL41"/>
<keyword evidence="1" id="KW-1185">Reference proteome</keyword>
<reference evidence="1" key="1">
    <citation type="submission" date="2013-12" db="EMBL/GenBank/DDBJ databases">
        <authorList>
            <person name="Aslett M."/>
        </authorList>
    </citation>
    <scope>NUCLEOTIDE SEQUENCE [LARGE SCALE GENOMIC DNA]</scope>
    <source>
        <strain evidence="1">Lindley</strain>
    </source>
</reference>
<evidence type="ECO:0000313" key="2">
    <source>
        <dbReference type="WBParaSite" id="GPLIN_001359700"/>
    </source>
</evidence>
<evidence type="ECO:0000313" key="1">
    <source>
        <dbReference type="Proteomes" id="UP000050741"/>
    </source>
</evidence>
<dbReference type="InterPro" id="IPR015424">
    <property type="entry name" value="PyrdxlP-dep_Trfase"/>
</dbReference>
<dbReference type="WBParaSite" id="GPLIN_001359700">
    <property type="protein sequence ID" value="GPLIN_001359700"/>
    <property type="gene ID" value="GPLIN_001359700"/>
</dbReference>
<dbReference type="Proteomes" id="UP000050741">
    <property type="component" value="Unassembled WGS sequence"/>
</dbReference>
<dbReference type="InterPro" id="IPR015422">
    <property type="entry name" value="PyrdxlP-dep_Trfase_small"/>
</dbReference>
<dbReference type="GO" id="GO:0008483">
    <property type="term" value="F:transaminase activity"/>
    <property type="evidence" value="ECO:0007669"/>
    <property type="project" value="TreeGrafter"/>
</dbReference>
<dbReference type="Pfam" id="PF01041">
    <property type="entry name" value="DegT_DnrJ_EryC1"/>
    <property type="match status" value="1"/>
</dbReference>
<organism evidence="1 2">
    <name type="scientific">Globodera pallida</name>
    <name type="common">Potato cyst nematode worm</name>
    <name type="synonym">Heterodera pallida</name>
    <dbReference type="NCBI Taxonomy" id="36090"/>
    <lineage>
        <taxon>Eukaryota</taxon>
        <taxon>Metazoa</taxon>
        <taxon>Ecdysozoa</taxon>
        <taxon>Nematoda</taxon>
        <taxon>Chromadorea</taxon>
        <taxon>Rhabditida</taxon>
        <taxon>Tylenchina</taxon>
        <taxon>Tylenchomorpha</taxon>
        <taxon>Tylenchoidea</taxon>
        <taxon>Heteroderidae</taxon>
        <taxon>Heteroderinae</taxon>
        <taxon>Globodera</taxon>
    </lineage>
</organism>
<dbReference type="GO" id="GO:0030170">
    <property type="term" value="F:pyridoxal phosphate binding"/>
    <property type="evidence" value="ECO:0007669"/>
    <property type="project" value="TreeGrafter"/>
</dbReference>
<name>A0A183CL41_GLOPA</name>
<dbReference type="SUPFAM" id="SSF53383">
    <property type="entry name" value="PLP-dependent transferases"/>
    <property type="match status" value="1"/>
</dbReference>
<protein>
    <submittedName>
        <fullName evidence="2">Uncharacterized protein</fullName>
    </submittedName>
</protein>
<reference evidence="1" key="2">
    <citation type="submission" date="2014-05" db="EMBL/GenBank/DDBJ databases">
        <title>The genome and life-stage specific transcriptomes of Globodera pallida elucidate key aspects of plant parasitism by a cyst nematode.</title>
        <authorList>
            <person name="Cotton J.A."/>
            <person name="Lilley C.J."/>
            <person name="Jones L.M."/>
            <person name="Kikuchi T."/>
            <person name="Reid A.J."/>
            <person name="Thorpe P."/>
            <person name="Tsai I.J."/>
            <person name="Beasley H."/>
            <person name="Blok V."/>
            <person name="Cock P.J.A."/>
            <person name="Van den Akker S.E."/>
            <person name="Holroyd N."/>
            <person name="Hunt M."/>
            <person name="Mantelin S."/>
            <person name="Naghra H."/>
            <person name="Pain A."/>
            <person name="Palomares-Rius J.E."/>
            <person name="Zarowiecki M."/>
            <person name="Berriman M."/>
            <person name="Jones J.T."/>
            <person name="Urwin P.E."/>
        </authorList>
    </citation>
    <scope>NUCLEOTIDE SEQUENCE [LARGE SCALE GENOMIC DNA]</scope>
    <source>
        <strain evidence="1">Lindley</strain>
    </source>
</reference>
<dbReference type="PANTHER" id="PTHR30244:SF34">
    <property type="entry name" value="DTDP-4-AMINO-4,6-DIDEOXYGALACTOSE TRANSAMINASE"/>
    <property type="match status" value="1"/>
</dbReference>
<dbReference type="Gene3D" id="3.40.640.10">
    <property type="entry name" value="Type I PLP-dependent aspartate aminotransferase-like (Major domain)"/>
    <property type="match status" value="1"/>
</dbReference>
<dbReference type="InterPro" id="IPR000653">
    <property type="entry name" value="DegT/StrS_aminotransferase"/>
</dbReference>
<dbReference type="PANTHER" id="PTHR30244">
    <property type="entry name" value="TRANSAMINASE"/>
    <property type="match status" value="1"/>
</dbReference>
<proteinExistence type="predicted"/>